<dbReference type="Proteomes" id="UP000295830">
    <property type="component" value="Unassembled WGS sequence"/>
</dbReference>
<proteinExistence type="inferred from homology"/>
<dbReference type="GO" id="GO:0015074">
    <property type="term" value="P:DNA integration"/>
    <property type="evidence" value="ECO:0007669"/>
    <property type="project" value="InterPro"/>
</dbReference>
<comment type="similarity">
    <text evidence="1">Belongs to the transposase IS21/IS408/IS1162 family.</text>
</comment>
<gene>
    <name evidence="8" type="ORF">DES49_1415</name>
</gene>
<dbReference type="PROSITE" id="PS50994">
    <property type="entry name" value="INTEGRASE"/>
    <property type="match status" value="1"/>
</dbReference>
<dbReference type="PROSITE" id="PS50531">
    <property type="entry name" value="HTH_IS21"/>
    <property type="match status" value="1"/>
</dbReference>
<keyword evidence="4" id="KW-0233">DNA recombination</keyword>
<dbReference type="InterPro" id="IPR036397">
    <property type="entry name" value="RNaseH_sf"/>
</dbReference>
<evidence type="ECO:0000256" key="2">
    <source>
        <dbReference type="ARBA" id="ARBA00022578"/>
    </source>
</evidence>
<feature type="region of interest" description="Disordered" evidence="5">
    <location>
        <begin position="37"/>
        <end position="57"/>
    </location>
</feature>
<dbReference type="GO" id="GO:0006310">
    <property type="term" value="P:DNA recombination"/>
    <property type="evidence" value="ECO:0007669"/>
    <property type="project" value="UniProtKB-KW"/>
</dbReference>
<dbReference type="Pfam" id="PF13384">
    <property type="entry name" value="HTH_23"/>
    <property type="match status" value="1"/>
</dbReference>
<dbReference type="PANTHER" id="PTHR35004">
    <property type="entry name" value="TRANSPOSASE RV3428C-RELATED"/>
    <property type="match status" value="1"/>
</dbReference>
<dbReference type="SUPFAM" id="SSF53098">
    <property type="entry name" value="Ribonuclease H-like"/>
    <property type="match status" value="1"/>
</dbReference>
<organism evidence="8 9">
    <name type="scientific">Halospina denitrificans</name>
    <dbReference type="NCBI Taxonomy" id="332522"/>
    <lineage>
        <taxon>Bacteria</taxon>
        <taxon>Pseudomonadati</taxon>
        <taxon>Pseudomonadota</taxon>
        <taxon>Gammaproteobacteria</taxon>
        <taxon>Halospina</taxon>
    </lineage>
</organism>
<keyword evidence="2" id="KW-0815">Transposition</keyword>
<dbReference type="RefSeq" id="WP_133735653.1">
    <property type="nucleotide sequence ID" value="NZ_SOAX01000002.1"/>
</dbReference>
<dbReference type="Gene3D" id="3.30.420.10">
    <property type="entry name" value="Ribonuclease H-like superfamily/Ribonuclease H"/>
    <property type="match status" value="1"/>
</dbReference>
<dbReference type="InterPro" id="IPR012337">
    <property type="entry name" value="RNaseH-like_sf"/>
</dbReference>
<evidence type="ECO:0000259" key="6">
    <source>
        <dbReference type="PROSITE" id="PS50531"/>
    </source>
</evidence>
<keyword evidence="9" id="KW-1185">Reference proteome</keyword>
<accession>A0A4R7JYJ5</accession>
<dbReference type="EMBL" id="SOAX01000002">
    <property type="protein sequence ID" value="TDT43592.1"/>
    <property type="molecule type" value="Genomic_DNA"/>
</dbReference>
<evidence type="ECO:0000256" key="3">
    <source>
        <dbReference type="ARBA" id="ARBA00023125"/>
    </source>
</evidence>
<dbReference type="Pfam" id="PF22483">
    <property type="entry name" value="Mu-transpos_C_2"/>
    <property type="match status" value="1"/>
</dbReference>
<dbReference type="Pfam" id="PF00665">
    <property type="entry name" value="rve"/>
    <property type="match status" value="1"/>
</dbReference>
<evidence type="ECO:0000313" key="8">
    <source>
        <dbReference type="EMBL" id="TDT43592.1"/>
    </source>
</evidence>
<reference evidence="8 9" key="1">
    <citation type="submission" date="2019-03" db="EMBL/GenBank/DDBJ databases">
        <title>Genomic Encyclopedia of Type Strains, Phase IV (KMG-IV): sequencing the most valuable type-strain genomes for metagenomic binning, comparative biology and taxonomic classification.</title>
        <authorList>
            <person name="Goeker M."/>
        </authorList>
    </citation>
    <scope>NUCLEOTIDE SEQUENCE [LARGE SCALE GENOMIC DNA]</scope>
    <source>
        <strain evidence="8 9">DSM 15505</strain>
    </source>
</reference>
<protein>
    <submittedName>
        <fullName evidence="8">Transposase</fullName>
    </submittedName>
</protein>
<keyword evidence="3" id="KW-0238">DNA-binding</keyword>
<dbReference type="GO" id="GO:0032196">
    <property type="term" value="P:transposition"/>
    <property type="evidence" value="ECO:0007669"/>
    <property type="project" value="UniProtKB-KW"/>
</dbReference>
<comment type="caution">
    <text evidence="8">The sequence shown here is derived from an EMBL/GenBank/DDBJ whole genome shotgun (WGS) entry which is preliminary data.</text>
</comment>
<evidence type="ECO:0000313" key="9">
    <source>
        <dbReference type="Proteomes" id="UP000295830"/>
    </source>
</evidence>
<dbReference type="InterPro" id="IPR017894">
    <property type="entry name" value="HTH_IS21_transposase_type"/>
</dbReference>
<dbReference type="OrthoDB" id="2065409at2"/>
<evidence type="ECO:0000256" key="1">
    <source>
        <dbReference type="ARBA" id="ARBA00009277"/>
    </source>
</evidence>
<evidence type="ECO:0000256" key="5">
    <source>
        <dbReference type="SAM" id="MobiDB-lite"/>
    </source>
</evidence>
<dbReference type="InterPro" id="IPR001584">
    <property type="entry name" value="Integrase_cat-core"/>
</dbReference>
<dbReference type="NCBIfam" id="NF033546">
    <property type="entry name" value="transpos_IS21"/>
    <property type="match status" value="1"/>
</dbReference>
<sequence>MLKRTDAMMIKRMRRQGLYLKDIAAQIGCSERTVRRTLQRGGPASGRRPGARGSKLDPYKPMIDAMLGDGIWNCRVIRTRLQAAGYDGGSTLVEDYVRPLRRLQPSKATVRFETPPGRQLQHDWGEIDAEVDGQTQRVHFAVNTLGHSRYFHVYAAPCQDAEHTYESLVRAFEHFGGVAAEVLVDNQRAAVVGRSGGDVRFNARFLDLAGCYGFKPRACRPYRARTKGKTERMVRYVKENFFQRHQRFDSLDHLNHCLEQWLAEVANQREHGTHGDVVMERFRREEAPALQPLPQARFDTAYRFQRTAGWDGYINVEGNRYSVPDEYCGEVLNCHLTLEGVLTVYGRLRLQGPDEPIARHVLSDPSAGWQQQPEHHQRLWRESMPVQVRDLSVYEEMV</sequence>
<dbReference type="AlphaFoldDB" id="A0A4R7JYJ5"/>
<dbReference type="GO" id="GO:0003677">
    <property type="term" value="F:DNA binding"/>
    <property type="evidence" value="ECO:0007669"/>
    <property type="project" value="UniProtKB-KW"/>
</dbReference>
<evidence type="ECO:0000259" key="7">
    <source>
        <dbReference type="PROSITE" id="PS50994"/>
    </source>
</evidence>
<feature type="compositionally biased region" description="Low complexity" evidence="5">
    <location>
        <begin position="40"/>
        <end position="53"/>
    </location>
</feature>
<feature type="domain" description="Integrase catalytic" evidence="7">
    <location>
        <begin position="111"/>
        <end position="286"/>
    </location>
</feature>
<dbReference type="InterPro" id="IPR054353">
    <property type="entry name" value="IstA-like_C"/>
</dbReference>
<name>A0A4R7JYJ5_9GAMM</name>
<dbReference type="PANTHER" id="PTHR35004:SF7">
    <property type="entry name" value="INTEGRASE PROTEIN"/>
    <property type="match status" value="1"/>
</dbReference>
<feature type="domain" description="HTH IS21-type" evidence="6">
    <location>
        <begin position="5"/>
        <end position="67"/>
    </location>
</feature>
<evidence type="ECO:0000256" key="4">
    <source>
        <dbReference type="ARBA" id="ARBA00023172"/>
    </source>
</evidence>